<gene>
    <name evidence="8" type="ORF">HMF8227_02777</name>
</gene>
<name>A0A2S2E6F8_9ALTE</name>
<evidence type="ECO:0000313" key="9">
    <source>
        <dbReference type="Proteomes" id="UP000245728"/>
    </source>
</evidence>
<dbReference type="Gene3D" id="1.10.3730.20">
    <property type="match status" value="1"/>
</dbReference>
<dbReference type="GO" id="GO:0005886">
    <property type="term" value="C:plasma membrane"/>
    <property type="evidence" value="ECO:0007669"/>
    <property type="project" value="UniProtKB-SubCell"/>
</dbReference>
<feature type="transmembrane region" description="Helical" evidence="6">
    <location>
        <begin position="174"/>
        <end position="195"/>
    </location>
</feature>
<keyword evidence="2" id="KW-1003">Cell membrane</keyword>
<feature type="domain" description="EamA" evidence="7">
    <location>
        <begin position="9"/>
        <end position="137"/>
    </location>
</feature>
<dbReference type="KEGG" id="salh:HMF8227_02777"/>
<feature type="transmembrane region" description="Helical" evidence="6">
    <location>
        <begin position="118"/>
        <end position="137"/>
    </location>
</feature>
<feature type="transmembrane region" description="Helical" evidence="6">
    <location>
        <begin position="67"/>
        <end position="86"/>
    </location>
</feature>
<feature type="transmembrane region" description="Helical" evidence="6">
    <location>
        <begin position="236"/>
        <end position="256"/>
    </location>
</feature>
<dbReference type="EMBL" id="CP029347">
    <property type="protein sequence ID" value="AWL13228.1"/>
    <property type="molecule type" value="Genomic_DNA"/>
</dbReference>
<dbReference type="RefSeq" id="WP_109340739.1">
    <property type="nucleotide sequence ID" value="NZ_CP029347.1"/>
</dbReference>
<dbReference type="InterPro" id="IPR037185">
    <property type="entry name" value="EmrE-like"/>
</dbReference>
<comment type="subcellular location">
    <subcellularLocation>
        <location evidence="1">Cell membrane</location>
        <topology evidence="1">Multi-pass membrane protein</topology>
    </subcellularLocation>
</comment>
<dbReference type="InterPro" id="IPR051258">
    <property type="entry name" value="Diverse_Substrate_Transporter"/>
</dbReference>
<dbReference type="Pfam" id="PF00892">
    <property type="entry name" value="EamA"/>
    <property type="match status" value="2"/>
</dbReference>
<accession>A0A2S2E6F8</accession>
<feature type="transmembrane region" description="Helical" evidence="6">
    <location>
        <begin position="92"/>
        <end position="109"/>
    </location>
</feature>
<keyword evidence="5 6" id="KW-0472">Membrane</keyword>
<organism evidence="8 9">
    <name type="scientific">Saliniradius amylolyticus</name>
    <dbReference type="NCBI Taxonomy" id="2183582"/>
    <lineage>
        <taxon>Bacteria</taxon>
        <taxon>Pseudomonadati</taxon>
        <taxon>Pseudomonadota</taxon>
        <taxon>Gammaproteobacteria</taxon>
        <taxon>Alteromonadales</taxon>
        <taxon>Alteromonadaceae</taxon>
        <taxon>Saliniradius</taxon>
    </lineage>
</organism>
<evidence type="ECO:0000256" key="2">
    <source>
        <dbReference type="ARBA" id="ARBA00022475"/>
    </source>
</evidence>
<dbReference type="PANTHER" id="PTHR42920">
    <property type="entry name" value="OS03G0707200 PROTEIN-RELATED"/>
    <property type="match status" value="1"/>
</dbReference>
<dbReference type="PANTHER" id="PTHR42920:SF24">
    <property type="entry name" value="AROMATIC AMINO ACID EXPORTER YDDG"/>
    <property type="match status" value="1"/>
</dbReference>
<sequence length="290" mass="31714">MNSVKRSLISLHLAVVLLGATALFSRLIPLSALDITLGRSVIAFVVLAAIVLLSGGSFRFQRPRDMGIGLLLGVLMAAHWVTYFAAMQYSSVSVGMIALFTFPVLTVLLEPFFERHRLVWQDVASALVVFSGIWLIVPETSLGNEVTLGIIVGVISAILYSFRNLIHRKYFSHYGGAQAMGYQTLVISLCLVAFGSDSLYQAEAFTYWQLLLLGTVCTAAPHAIIAYTLTHLRAKTFSLVACMQPLYGVLMAMLVLNEQPNWQTLLGGALVISAAVYETLNAQRLHSRES</sequence>
<dbReference type="InterPro" id="IPR000620">
    <property type="entry name" value="EamA_dom"/>
</dbReference>
<feature type="domain" description="EamA" evidence="7">
    <location>
        <begin position="148"/>
        <end position="276"/>
    </location>
</feature>
<dbReference type="AlphaFoldDB" id="A0A2S2E6F8"/>
<evidence type="ECO:0000256" key="5">
    <source>
        <dbReference type="ARBA" id="ARBA00023136"/>
    </source>
</evidence>
<dbReference type="OrthoDB" id="9150437at2"/>
<feature type="transmembrane region" description="Helical" evidence="6">
    <location>
        <begin position="207"/>
        <end position="229"/>
    </location>
</feature>
<evidence type="ECO:0000256" key="4">
    <source>
        <dbReference type="ARBA" id="ARBA00022989"/>
    </source>
</evidence>
<dbReference type="SUPFAM" id="SSF103481">
    <property type="entry name" value="Multidrug resistance efflux transporter EmrE"/>
    <property type="match status" value="2"/>
</dbReference>
<feature type="transmembrane region" description="Helical" evidence="6">
    <location>
        <begin position="40"/>
        <end position="60"/>
    </location>
</feature>
<proteinExistence type="predicted"/>
<dbReference type="Proteomes" id="UP000245728">
    <property type="component" value="Chromosome"/>
</dbReference>
<reference evidence="8 9" key="1">
    <citation type="submission" date="2018-05" db="EMBL/GenBank/DDBJ databases">
        <title>Salinimonas sp. HMF8227 Genome sequencing and assembly.</title>
        <authorList>
            <person name="Kang H."/>
            <person name="Kang J."/>
            <person name="Cha I."/>
            <person name="Kim H."/>
            <person name="Joh K."/>
        </authorList>
    </citation>
    <scope>NUCLEOTIDE SEQUENCE [LARGE SCALE GENOMIC DNA]</scope>
    <source>
        <strain evidence="8 9">HMF8227</strain>
    </source>
</reference>
<feature type="transmembrane region" description="Helical" evidence="6">
    <location>
        <begin position="143"/>
        <end position="162"/>
    </location>
</feature>
<evidence type="ECO:0000256" key="1">
    <source>
        <dbReference type="ARBA" id="ARBA00004651"/>
    </source>
</evidence>
<protein>
    <recommendedName>
        <fullName evidence="7">EamA domain-containing protein</fullName>
    </recommendedName>
</protein>
<keyword evidence="9" id="KW-1185">Reference proteome</keyword>
<evidence type="ECO:0000256" key="6">
    <source>
        <dbReference type="SAM" id="Phobius"/>
    </source>
</evidence>
<keyword evidence="4 6" id="KW-1133">Transmembrane helix</keyword>
<evidence type="ECO:0000313" key="8">
    <source>
        <dbReference type="EMBL" id="AWL13228.1"/>
    </source>
</evidence>
<keyword evidence="3 6" id="KW-0812">Transmembrane</keyword>
<evidence type="ECO:0000259" key="7">
    <source>
        <dbReference type="Pfam" id="PF00892"/>
    </source>
</evidence>
<evidence type="ECO:0000256" key="3">
    <source>
        <dbReference type="ARBA" id="ARBA00022692"/>
    </source>
</evidence>